<dbReference type="EMBL" id="QLTK01000003">
    <property type="protein sequence ID" value="RAS37433.1"/>
    <property type="molecule type" value="Genomic_DNA"/>
</dbReference>
<evidence type="ECO:0000313" key="3">
    <source>
        <dbReference type="Proteomes" id="UP000248918"/>
    </source>
</evidence>
<dbReference type="Proteomes" id="UP000248918">
    <property type="component" value="Unassembled WGS sequence"/>
</dbReference>
<protein>
    <submittedName>
        <fullName evidence="2">Type VI secretion system protein VasD</fullName>
    </submittedName>
</protein>
<sequence>MFFRLIFNGFLSIVLLSSCGAWQGVSDTTAGAYRAMFYRQIKTVEVDFVARASINPDEANRPCSVVVRVYQLTDRKRFDAASYSDLLTRDKTLLAQDLRASAAAVVSPGAAVSLSEPIQADTAYIAIVAFYREPGLDEQWRLVIPKKKLQADKPLKLELIDRTLMALSGLVKMKAD</sequence>
<dbReference type="RefSeq" id="WP_111930288.1">
    <property type="nucleotide sequence ID" value="NZ_CADFFP010000002.1"/>
</dbReference>
<dbReference type="InterPro" id="IPR017734">
    <property type="entry name" value="T6SS_SciN"/>
</dbReference>
<evidence type="ECO:0000256" key="1">
    <source>
        <dbReference type="SAM" id="SignalP"/>
    </source>
</evidence>
<feature type="signal peptide" evidence="1">
    <location>
        <begin position="1"/>
        <end position="23"/>
    </location>
</feature>
<evidence type="ECO:0000313" key="2">
    <source>
        <dbReference type="EMBL" id="RAS37433.1"/>
    </source>
</evidence>
<dbReference type="Pfam" id="PF12790">
    <property type="entry name" value="T6SS-SciN"/>
    <property type="match status" value="1"/>
</dbReference>
<dbReference type="PANTHER" id="PTHR37625">
    <property type="entry name" value="OUTER MEMBRANE LIPOPROTEIN-RELATED"/>
    <property type="match status" value="1"/>
</dbReference>
<dbReference type="NCBIfam" id="TIGR03352">
    <property type="entry name" value="VI_chp_3"/>
    <property type="match status" value="1"/>
</dbReference>
<feature type="chain" id="PRO_5016256405" evidence="1">
    <location>
        <begin position="24"/>
        <end position="176"/>
    </location>
</feature>
<comment type="caution">
    <text evidence="2">The sequence shown here is derived from an EMBL/GenBank/DDBJ whole genome shotgun (WGS) entry which is preliminary data.</text>
</comment>
<dbReference type="Gene3D" id="2.60.40.4150">
    <property type="entry name" value="Type VI secretion system, lipoprotein SciN"/>
    <property type="match status" value="1"/>
</dbReference>
<dbReference type="PROSITE" id="PS51257">
    <property type="entry name" value="PROKAR_LIPOPROTEIN"/>
    <property type="match status" value="1"/>
</dbReference>
<gene>
    <name evidence="2" type="ORF">BX591_103287</name>
</gene>
<reference evidence="2 3" key="1">
    <citation type="submission" date="2018-06" db="EMBL/GenBank/DDBJ databases">
        <title>Genomic Encyclopedia of Type Strains, Phase III (KMG-III): the genomes of soil and plant-associated and newly described type strains.</title>
        <authorList>
            <person name="Whitman W."/>
        </authorList>
    </citation>
    <scope>NUCLEOTIDE SEQUENCE [LARGE SCALE GENOMIC DNA]</scope>
    <source>
        <strain evidence="2 3">LMG 23644</strain>
    </source>
</reference>
<dbReference type="AlphaFoldDB" id="A0A329CRF5"/>
<dbReference type="OrthoDB" id="7021080at2"/>
<accession>A0A329CRF5</accession>
<name>A0A329CRF5_9BURK</name>
<proteinExistence type="predicted"/>
<dbReference type="PANTHER" id="PTHR37625:SF4">
    <property type="entry name" value="OUTER MEMBRANE LIPOPROTEIN"/>
    <property type="match status" value="1"/>
</dbReference>
<keyword evidence="1" id="KW-0732">Signal</keyword>
<organism evidence="2 3">
    <name type="scientific">Paraburkholderia bryophila</name>
    <dbReference type="NCBI Taxonomy" id="420952"/>
    <lineage>
        <taxon>Bacteria</taxon>
        <taxon>Pseudomonadati</taxon>
        <taxon>Pseudomonadota</taxon>
        <taxon>Betaproteobacteria</taxon>
        <taxon>Burkholderiales</taxon>
        <taxon>Burkholderiaceae</taxon>
        <taxon>Paraburkholderia</taxon>
    </lineage>
</organism>
<dbReference type="InterPro" id="IPR038706">
    <property type="entry name" value="Type_VI_SciN-like_sf"/>
</dbReference>